<evidence type="ECO:0000259" key="1">
    <source>
        <dbReference type="PROSITE" id="PS50075"/>
    </source>
</evidence>
<organism evidence="2 3">
    <name type="scientific">Candidatus Magnetobacterium casense</name>
    <dbReference type="NCBI Taxonomy" id="1455061"/>
    <lineage>
        <taxon>Bacteria</taxon>
        <taxon>Pseudomonadati</taxon>
        <taxon>Nitrospirota</taxon>
        <taxon>Thermodesulfovibrionia</taxon>
        <taxon>Thermodesulfovibrionales</taxon>
        <taxon>Candidatus Magnetobacteriaceae</taxon>
        <taxon>Candidatus Magnetobacterium</taxon>
    </lineage>
</organism>
<keyword evidence="3" id="KW-1185">Reference proteome</keyword>
<proteinExistence type="predicted"/>
<feature type="domain" description="Carrier" evidence="1">
    <location>
        <begin position="14"/>
        <end position="93"/>
    </location>
</feature>
<evidence type="ECO:0000313" key="2">
    <source>
        <dbReference type="EMBL" id="MBV6341954.1"/>
    </source>
</evidence>
<dbReference type="RefSeq" id="WP_218252584.1">
    <property type="nucleotide sequence ID" value="NZ_JABXWD010000173.1"/>
</dbReference>
<reference evidence="2 3" key="1">
    <citation type="journal article" date="2020" name="J Geophys Res Biogeosci">
        <title>Magnetotaxis as an Adaptation to Enable Bacterial Shuttling of Microbial Sulfur and Sulfur Cycling Across Aquatic Oxic#Anoxic Interfaces.</title>
        <authorList>
            <person name="Li J."/>
            <person name="Liu P."/>
            <person name="Wang J."/>
            <person name="Roberts A.P."/>
            <person name="Pan Y."/>
        </authorList>
    </citation>
    <scope>NUCLEOTIDE SEQUENCE [LARGE SCALE GENOMIC DNA]</scope>
    <source>
        <strain evidence="2 3">MYR-1_YQ</strain>
    </source>
</reference>
<sequence length="192" mass="21208">MTQEFIDAGFIDDTRVMDEVKKAIAQTLSIDTEKITPESSLVRDLGAESLDFLDINYRLEQVFGIKMARHFILEHMEEMFGEGAAIDENGQLTEKAVRLMRIRLGDETDALRAGMDMDQVPPLITVATIARGVKEILATLPEKCASCGAAQYRCNDGALVECSGCGQGAAYSTGDDLIKEWLTTVQQEHKIF</sequence>
<evidence type="ECO:0000313" key="3">
    <source>
        <dbReference type="Proteomes" id="UP001196980"/>
    </source>
</evidence>
<comment type="caution">
    <text evidence="2">The sequence shown here is derived from an EMBL/GenBank/DDBJ whole genome shotgun (WGS) entry which is preliminary data.</text>
</comment>
<dbReference type="EMBL" id="JABXWD010000173">
    <property type="protein sequence ID" value="MBV6341954.1"/>
    <property type="molecule type" value="Genomic_DNA"/>
</dbReference>
<name>A0ABS6RZ82_9BACT</name>
<dbReference type="Proteomes" id="UP001196980">
    <property type="component" value="Unassembled WGS sequence"/>
</dbReference>
<dbReference type="Pfam" id="PF00550">
    <property type="entry name" value="PP-binding"/>
    <property type="match status" value="1"/>
</dbReference>
<dbReference type="InterPro" id="IPR009081">
    <property type="entry name" value="PP-bd_ACP"/>
</dbReference>
<protein>
    <recommendedName>
        <fullName evidence="1">Carrier domain-containing protein</fullName>
    </recommendedName>
</protein>
<accession>A0ABS6RZ82</accession>
<gene>
    <name evidence="2" type="ORF">HWQ67_10185</name>
</gene>
<dbReference type="PROSITE" id="PS50075">
    <property type="entry name" value="CARRIER"/>
    <property type="match status" value="1"/>
</dbReference>